<evidence type="ECO:0000259" key="8">
    <source>
        <dbReference type="SMART" id="SM00382"/>
    </source>
</evidence>
<dbReference type="Gene3D" id="3.80.10.10">
    <property type="entry name" value="Ribonuclease Inhibitor"/>
    <property type="match status" value="2"/>
</dbReference>
<reference evidence="9" key="1">
    <citation type="submission" date="2020-06" db="EMBL/GenBank/DDBJ databases">
        <authorList>
            <person name="Li T."/>
            <person name="Hu X."/>
            <person name="Zhang T."/>
            <person name="Song X."/>
            <person name="Zhang H."/>
            <person name="Dai N."/>
            <person name="Sheng W."/>
            <person name="Hou X."/>
            <person name="Wei L."/>
        </authorList>
    </citation>
    <scope>NUCLEOTIDE SEQUENCE</scope>
    <source>
        <strain evidence="9">3651</strain>
        <tissue evidence="9">Leaf</tissue>
    </source>
</reference>
<dbReference type="FunFam" id="1.10.8.430:FF:000003">
    <property type="entry name" value="Probable disease resistance protein At5g66910"/>
    <property type="match status" value="1"/>
</dbReference>
<name>A0AAE1XPL3_9LAMI</name>
<keyword evidence="5" id="KW-0611">Plant defense</keyword>
<dbReference type="SMART" id="SM00369">
    <property type="entry name" value="LRR_TYP"/>
    <property type="match status" value="3"/>
</dbReference>
<dbReference type="InterPro" id="IPR058922">
    <property type="entry name" value="WHD_DRP"/>
</dbReference>
<dbReference type="PRINTS" id="PR00364">
    <property type="entry name" value="DISEASERSIST"/>
</dbReference>
<keyword evidence="4" id="KW-0547">Nucleotide-binding</keyword>
<protein>
    <submittedName>
        <fullName evidence="9">Disease resistance protein RPS2</fullName>
    </submittedName>
</protein>
<dbReference type="Gene3D" id="3.40.50.300">
    <property type="entry name" value="P-loop containing nucleotide triphosphate hydrolases"/>
    <property type="match status" value="1"/>
</dbReference>
<evidence type="ECO:0000256" key="1">
    <source>
        <dbReference type="ARBA" id="ARBA00008894"/>
    </source>
</evidence>
<keyword evidence="10" id="KW-1185">Reference proteome</keyword>
<dbReference type="InterPro" id="IPR050905">
    <property type="entry name" value="Plant_NBS-LRR"/>
</dbReference>
<dbReference type="AlphaFoldDB" id="A0AAE1XPL3"/>
<dbReference type="Pfam" id="PF23559">
    <property type="entry name" value="WHD_DRP"/>
    <property type="match status" value="1"/>
</dbReference>
<dbReference type="Gene3D" id="1.10.8.430">
    <property type="entry name" value="Helical domain of apoptotic protease-activating factors"/>
    <property type="match status" value="1"/>
</dbReference>
<dbReference type="InterPro" id="IPR003591">
    <property type="entry name" value="Leu-rich_rpt_typical-subtyp"/>
</dbReference>
<dbReference type="SUPFAM" id="SSF52058">
    <property type="entry name" value="L domain-like"/>
    <property type="match status" value="1"/>
</dbReference>
<dbReference type="EMBL" id="JACGWO010000011">
    <property type="protein sequence ID" value="KAK4415710.1"/>
    <property type="molecule type" value="Genomic_DNA"/>
</dbReference>
<comment type="caution">
    <text evidence="9">The sequence shown here is derived from an EMBL/GenBank/DDBJ whole genome shotgun (WGS) entry which is preliminary data.</text>
</comment>
<organism evidence="9 10">
    <name type="scientific">Sesamum alatum</name>
    <dbReference type="NCBI Taxonomy" id="300844"/>
    <lineage>
        <taxon>Eukaryota</taxon>
        <taxon>Viridiplantae</taxon>
        <taxon>Streptophyta</taxon>
        <taxon>Embryophyta</taxon>
        <taxon>Tracheophyta</taxon>
        <taxon>Spermatophyta</taxon>
        <taxon>Magnoliopsida</taxon>
        <taxon>eudicotyledons</taxon>
        <taxon>Gunneridae</taxon>
        <taxon>Pentapetalae</taxon>
        <taxon>asterids</taxon>
        <taxon>lamiids</taxon>
        <taxon>Lamiales</taxon>
        <taxon>Pedaliaceae</taxon>
        <taxon>Sesamum</taxon>
    </lineage>
</organism>
<dbReference type="SUPFAM" id="SSF52540">
    <property type="entry name" value="P-loop containing nucleoside triphosphate hydrolases"/>
    <property type="match status" value="1"/>
</dbReference>
<dbReference type="InterPro" id="IPR036388">
    <property type="entry name" value="WH-like_DNA-bd_sf"/>
</dbReference>
<keyword evidence="7" id="KW-0175">Coiled coil</keyword>
<sequence>MMDFVTPLIATFSSLIEYLSRKVTTAEKLHKNIATLETALEELTEVRDDLKKQVDRAESLGLTRTNQVKGWLDRVERVEAEVRLIKEDMEQKKQCLLCCDTNCFSRYGLVQKVTETLLLVNDLKGKGNLEVDLADGLLLVPVVEIPSRPVVGLELMLDKVRQLLSEETVGTIGLYGMGGVGKTTLLKCINNGYLNFDHDFDVVIWSTVSKDFVIEKIQQAIGERLGLSWDETQFQELRASRIYSVMRKKKFLLLLDDIWEGLDLEKIGIPIPSKENRSKVVFTTRSMEVCSFMDADYKLKVEFLNEKESWKLFQQKAGGNEILNSPLILAHAQIIVRKCGGLPLALVTIGRAMASKKTEEEWRYAVEVLNKTPSEVRGMEDVFTLLKFSYDNLDNDILRLCLLYCSLFPGDYFIEKEQLIEYWVGEGFLDCLQNANLHIAGHAIIGALKVACFLETGEEESQVKIHDVVRSFVLWIASEHSNNEKKFIMQASEGLLEAPRAESWKGAERMSLMDNEITDLSEIPTCPNLSTLLLQWNNGLSRISDGFFQHMPALKVLDLSFTSIKELPKSICKLSEIHHLDLSGTKLRTLPTELGSLKNLRHLNMQRNQYLRTIPREAISGLCQLRVLNFYYSYSAWEMHDFDVSSELKLMDLERLKNLDSLGITITDISALSRVSRSKSLRECIQYLYIKECDGLYNLPLSLYPGDGDKLRRLSINNCTELRHLEINEAAGQKWLPNLEILALNGLPSLTSIWKNRVSYGCLLNLRCVNIWHCEKLKDVSWMLRLPKLETLYIFYCKEMEEVINGEDVAEEEYLNAFPKLKIMSIRDVPELTSICRNTISFPCLKNIAVIDCPKLRKLPFKAHTVSKLPTVYCYKGWWDNLVWDDDDTKHTFLPYFTAA</sequence>
<evidence type="ECO:0000313" key="9">
    <source>
        <dbReference type="EMBL" id="KAK4415710.1"/>
    </source>
</evidence>
<dbReference type="Pfam" id="PF00931">
    <property type="entry name" value="NB-ARC"/>
    <property type="match status" value="1"/>
</dbReference>
<keyword evidence="2" id="KW-0433">Leucine-rich repeat</keyword>
<dbReference type="InterPro" id="IPR055414">
    <property type="entry name" value="LRR_R13L4/SHOC2-like"/>
</dbReference>
<dbReference type="PANTHER" id="PTHR33463:SF204">
    <property type="entry name" value="NB-ARC DOMAIN-CONTAINING PROTEIN"/>
    <property type="match status" value="1"/>
</dbReference>
<comment type="similarity">
    <text evidence="1">Belongs to the disease resistance NB-LRR family.</text>
</comment>
<evidence type="ECO:0000256" key="6">
    <source>
        <dbReference type="ARBA" id="ARBA00022840"/>
    </source>
</evidence>
<evidence type="ECO:0000256" key="2">
    <source>
        <dbReference type="ARBA" id="ARBA00022614"/>
    </source>
</evidence>
<proteinExistence type="inferred from homology"/>
<dbReference type="PANTHER" id="PTHR33463">
    <property type="entry name" value="NB-ARC DOMAIN-CONTAINING PROTEIN-RELATED"/>
    <property type="match status" value="1"/>
</dbReference>
<keyword evidence="3" id="KW-0677">Repeat</keyword>
<dbReference type="Pfam" id="PF23598">
    <property type="entry name" value="LRR_14"/>
    <property type="match status" value="1"/>
</dbReference>
<evidence type="ECO:0000256" key="3">
    <source>
        <dbReference type="ARBA" id="ARBA00022737"/>
    </source>
</evidence>
<evidence type="ECO:0000256" key="4">
    <source>
        <dbReference type="ARBA" id="ARBA00022741"/>
    </source>
</evidence>
<dbReference type="InterPro" id="IPR002182">
    <property type="entry name" value="NB-ARC"/>
</dbReference>
<dbReference type="InterPro" id="IPR042197">
    <property type="entry name" value="Apaf_helical"/>
</dbReference>
<dbReference type="SMART" id="SM00382">
    <property type="entry name" value="AAA"/>
    <property type="match status" value="1"/>
</dbReference>
<evidence type="ECO:0000313" key="10">
    <source>
        <dbReference type="Proteomes" id="UP001293254"/>
    </source>
</evidence>
<dbReference type="Proteomes" id="UP001293254">
    <property type="component" value="Unassembled WGS sequence"/>
</dbReference>
<gene>
    <name evidence="9" type="ORF">Salat_2678400</name>
</gene>
<dbReference type="InterPro" id="IPR003593">
    <property type="entry name" value="AAA+_ATPase"/>
</dbReference>
<feature type="domain" description="AAA+ ATPase" evidence="8">
    <location>
        <begin position="168"/>
        <end position="305"/>
    </location>
</feature>
<reference evidence="9" key="2">
    <citation type="journal article" date="2024" name="Plant">
        <title>Genomic evolution and insights into agronomic trait innovations of Sesamum species.</title>
        <authorList>
            <person name="Miao H."/>
            <person name="Wang L."/>
            <person name="Qu L."/>
            <person name="Liu H."/>
            <person name="Sun Y."/>
            <person name="Le M."/>
            <person name="Wang Q."/>
            <person name="Wei S."/>
            <person name="Zheng Y."/>
            <person name="Lin W."/>
            <person name="Duan Y."/>
            <person name="Cao H."/>
            <person name="Xiong S."/>
            <person name="Wang X."/>
            <person name="Wei L."/>
            <person name="Li C."/>
            <person name="Ma Q."/>
            <person name="Ju M."/>
            <person name="Zhao R."/>
            <person name="Li G."/>
            <person name="Mu C."/>
            <person name="Tian Q."/>
            <person name="Mei H."/>
            <person name="Zhang T."/>
            <person name="Gao T."/>
            <person name="Zhang H."/>
        </authorList>
    </citation>
    <scope>NUCLEOTIDE SEQUENCE</scope>
    <source>
        <strain evidence="9">3651</strain>
    </source>
</reference>
<dbReference type="GO" id="GO:0043531">
    <property type="term" value="F:ADP binding"/>
    <property type="evidence" value="ECO:0007669"/>
    <property type="project" value="InterPro"/>
</dbReference>
<dbReference type="InterPro" id="IPR032675">
    <property type="entry name" value="LRR_dom_sf"/>
</dbReference>
<dbReference type="FunFam" id="1.10.10.10:FF:000322">
    <property type="entry name" value="Probable disease resistance protein At1g63360"/>
    <property type="match status" value="1"/>
</dbReference>
<evidence type="ECO:0000256" key="5">
    <source>
        <dbReference type="ARBA" id="ARBA00022821"/>
    </source>
</evidence>
<dbReference type="GO" id="GO:0005524">
    <property type="term" value="F:ATP binding"/>
    <property type="evidence" value="ECO:0007669"/>
    <property type="project" value="UniProtKB-KW"/>
</dbReference>
<feature type="coiled-coil region" evidence="7">
    <location>
        <begin position="26"/>
        <end position="95"/>
    </location>
</feature>
<accession>A0AAE1XPL3</accession>
<keyword evidence="6" id="KW-0067">ATP-binding</keyword>
<dbReference type="GO" id="GO:0051607">
    <property type="term" value="P:defense response to virus"/>
    <property type="evidence" value="ECO:0007669"/>
    <property type="project" value="UniProtKB-ARBA"/>
</dbReference>
<dbReference type="FunFam" id="3.40.50.300:FF:001091">
    <property type="entry name" value="Probable disease resistance protein At1g61300"/>
    <property type="match status" value="1"/>
</dbReference>
<evidence type="ECO:0000256" key="7">
    <source>
        <dbReference type="SAM" id="Coils"/>
    </source>
</evidence>
<dbReference type="Gene3D" id="1.10.10.10">
    <property type="entry name" value="Winged helix-like DNA-binding domain superfamily/Winged helix DNA-binding domain"/>
    <property type="match status" value="1"/>
</dbReference>
<dbReference type="InterPro" id="IPR027417">
    <property type="entry name" value="P-loop_NTPase"/>
</dbReference>